<organism evidence="7 8">
    <name type="scientific">Plantibacter flavus</name>
    <dbReference type="NCBI Taxonomy" id="150123"/>
    <lineage>
        <taxon>Bacteria</taxon>
        <taxon>Bacillati</taxon>
        <taxon>Actinomycetota</taxon>
        <taxon>Actinomycetes</taxon>
        <taxon>Micrococcales</taxon>
        <taxon>Microbacteriaceae</taxon>
        <taxon>Plantibacter</taxon>
    </lineage>
</organism>
<keyword evidence="3 6" id="KW-0812">Transmembrane</keyword>
<dbReference type="Proteomes" id="UP000266915">
    <property type="component" value="Unassembled WGS sequence"/>
</dbReference>
<proteinExistence type="inferred from homology"/>
<feature type="transmembrane region" description="Helical" evidence="6">
    <location>
        <begin position="52"/>
        <end position="71"/>
    </location>
</feature>
<keyword evidence="4 6" id="KW-1133">Transmembrane helix</keyword>
<comment type="caution">
    <text evidence="7">The sequence shown here is derived from an EMBL/GenBank/DDBJ whole genome shotgun (WGS) entry which is preliminary data.</text>
</comment>
<evidence type="ECO:0000313" key="7">
    <source>
        <dbReference type="EMBL" id="ROR81823.1"/>
    </source>
</evidence>
<dbReference type="GO" id="GO:0016020">
    <property type="term" value="C:membrane"/>
    <property type="evidence" value="ECO:0007669"/>
    <property type="project" value="UniProtKB-SubCell"/>
</dbReference>
<evidence type="ECO:0000256" key="4">
    <source>
        <dbReference type="ARBA" id="ARBA00022989"/>
    </source>
</evidence>
<evidence type="ECO:0000256" key="3">
    <source>
        <dbReference type="ARBA" id="ARBA00022692"/>
    </source>
</evidence>
<feature type="transmembrane region" description="Helical" evidence="6">
    <location>
        <begin position="27"/>
        <end position="46"/>
    </location>
</feature>
<dbReference type="Pfam" id="PF07947">
    <property type="entry name" value="YhhN"/>
    <property type="match status" value="1"/>
</dbReference>
<comment type="subcellular location">
    <subcellularLocation>
        <location evidence="1">Membrane</location>
        <topology evidence="1">Multi-pass membrane protein</topology>
    </subcellularLocation>
</comment>
<evidence type="ECO:0000256" key="2">
    <source>
        <dbReference type="ARBA" id="ARBA00007375"/>
    </source>
</evidence>
<dbReference type="PANTHER" id="PTHR31885">
    <property type="entry name" value="GH04784P"/>
    <property type="match status" value="1"/>
</dbReference>
<dbReference type="GO" id="GO:0016787">
    <property type="term" value="F:hydrolase activity"/>
    <property type="evidence" value="ECO:0007669"/>
    <property type="project" value="TreeGrafter"/>
</dbReference>
<accession>A0A3N2C2V1</accession>
<reference evidence="7 8" key="1">
    <citation type="submission" date="2018-11" db="EMBL/GenBank/DDBJ databases">
        <title>Sequencing the genomes of 1000 actinobacteria strains.</title>
        <authorList>
            <person name="Klenk H.-P."/>
        </authorList>
    </citation>
    <scope>NUCLEOTIDE SEQUENCE [LARGE SCALE GENOMIC DNA]</scope>
    <source>
        <strain evidence="7 8">DSM 14012</strain>
    </source>
</reference>
<comment type="similarity">
    <text evidence="2">Belongs to the TMEM86 family.</text>
</comment>
<feature type="transmembrane region" description="Helical" evidence="6">
    <location>
        <begin position="183"/>
        <end position="203"/>
    </location>
</feature>
<evidence type="ECO:0000313" key="8">
    <source>
        <dbReference type="Proteomes" id="UP000266915"/>
    </source>
</evidence>
<evidence type="ECO:0000256" key="1">
    <source>
        <dbReference type="ARBA" id="ARBA00004141"/>
    </source>
</evidence>
<feature type="transmembrane region" description="Helical" evidence="6">
    <location>
        <begin position="215"/>
        <end position="235"/>
    </location>
</feature>
<feature type="transmembrane region" description="Helical" evidence="6">
    <location>
        <begin position="135"/>
        <end position="152"/>
    </location>
</feature>
<dbReference type="EMBL" id="RKHL01000001">
    <property type="protein sequence ID" value="ROR81823.1"/>
    <property type="molecule type" value="Genomic_DNA"/>
</dbReference>
<evidence type="ECO:0000256" key="5">
    <source>
        <dbReference type="ARBA" id="ARBA00023136"/>
    </source>
</evidence>
<keyword evidence="8" id="KW-1185">Reference proteome</keyword>
<name>A0A3N2C2V1_9MICO</name>
<dbReference type="InterPro" id="IPR012506">
    <property type="entry name" value="TMEM86B-like"/>
</dbReference>
<dbReference type="PANTHER" id="PTHR31885:SF6">
    <property type="entry name" value="GH04784P"/>
    <property type="match status" value="1"/>
</dbReference>
<keyword evidence="5 6" id="KW-0472">Membrane</keyword>
<feature type="transmembrane region" description="Helical" evidence="6">
    <location>
        <begin position="158"/>
        <end position="176"/>
    </location>
</feature>
<feature type="transmembrane region" description="Helical" evidence="6">
    <location>
        <begin position="78"/>
        <end position="97"/>
    </location>
</feature>
<gene>
    <name evidence="7" type="ORF">EDD42_1903</name>
</gene>
<dbReference type="AlphaFoldDB" id="A0A3N2C2V1"/>
<protein>
    <submittedName>
        <fullName evidence="7">Putative membrane protein YhhN</fullName>
    </submittedName>
</protein>
<feature type="transmembrane region" description="Helical" evidence="6">
    <location>
        <begin position="103"/>
        <end position="123"/>
    </location>
</feature>
<evidence type="ECO:0000256" key="6">
    <source>
        <dbReference type="SAM" id="Phobius"/>
    </source>
</evidence>
<sequence length="245" mass="25970">MLGRIARVKAYDVTGVALMTAVQRSGAATALFAALPVVALVHIIALASGQEWLSLLTKPFIMLVLALALVWSVRRLSAAAVTALVAILCSWLGDVALMVPGELAFGVGILFFMLAQAGYVVLFVRHLRTRQRPPVWALVYLVWLVAGIALLSQQDMGALYPAVILYAAVIGAMAASSTMTTPTIAVGGALFLVSDSLIGLDRFVPAVTIWAADEIIMATYAAGQGLIVWGVAEVLRRRERAVLAV</sequence>